<dbReference type="EMBL" id="CM017880">
    <property type="protein sequence ID" value="KAG1360740.1"/>
    <property type="molecule type" value="Genomic_DNA"/>
</dbReference>
<sequence>MVFEVLKGEEMEWPAYLDEYEKLVIRMNTPRVVIDNAVCPTATLIQVDSARKHGVLLEAVQVLTDLNLSIRKAYISSDGRWFMDVFHVTDQFGRKLTDESVLSYIEQSLESGSAPKSPSGGAGDGLMALELTGTDRPGLLSEVFAVLAELQCGVVEAKVWTHNGRIACLLFVRDEGSGEPIEDAHRIHRVESRLRQVLKGDHGVRGAKAAVSSLAVAHADRRLHQLMFADRDYEHPSPSPAAAPPSVSVQNWMERGYSIVTVQCRDRAKLLFDIVCTLTDMEYVVFHGTIDTVGDKAHQEFYTRHKDGSPISSEAERQRVIQCLQAAIERRASEGLRVELCAVDQPRLLSNVTRTFRENGLLVTRAEISTKGQMASNVFYVTDAAGQPADHDAIEAVRQRIGIGTACLKVEEEQWLHVYRKAARTREEVQSGGGGLRLFYLGNLVMRNLYNLGLIRSCS</sequence>
<evidence type="ECO:0000256" key="1">
    <source>
        <dbReference type="ARBA" id="ARBA00022737"/>
    </source>
</evidence>
<organism evidence="4 5">
    <name type="scientific">Cocos nucifera</name>
    <name type="common">Coconut palm</name>
    <dbReference type="NCBI Taxonomy" id="13894"/>
    <lineage>
        <taxon>Eukaryota</taxon>
        <taxon>Viridiplantae</taxon>
        <taxon>Streptophyta</taxon>
        <taxon>Embryophyta</taxon>
        <taxon>Tracheophyta</taxon>
        <taxon>Spermatophyta</taxon>
        <taxon>Magnoliopsida</taxon>
        <taxon>Liliopsida</taxon>
        <taxon>Arecaceae</taxon>
        <taxon>Arecoideae</taxon>
        <taxon>Cocoseae</taxon>
        <taxon>Attaleinae</taxon>
        <taxon>Cocos</taxon>
    </lineage>
</organism>
<dbReference type="CDD" id="cd04897">
    <property type="entry name" value="ACT_ACR_3"/>
    <property type="match status" value="1"/>
</dbReference>
<keyword evidence="1 2" id="KW-0677">Repeat</keyword>
<dbReference type="Pfam" id="PF13740">
    <property type="entry name" value="ACT_6"/>
    <property type="match status" value="1"/>
</dbReference>
<evidence type="ECO:0000313" key="4">
    <source>
        <dbReference type="EMBL" id="KAG1360740.1"/>
    </source>
</evidence>
<reference evidence="4" key="1">
    <citation type="journal article" date="2017" name="Gigascience">
        <title>The genome draft of coconut (Cocos nucifera).</title>
        <authorList>
            <person name="Xiao Y."/>
            <person name="Xu P."/>
            <person name="Fan H."/>
            <person name="Baudouin L."/>
            <person name="Xia W."/>
            <person name="Bocs S."/>
            <person name="Xu J."/>
            <person name="Li Q."/>
            <person name="Guo A."/>
            <person name="Zhou L."/>
            <person name="Li J."/>
            <person name="Wu Y."/>
            <person name="Ma Z."/>
            <person name="Armero A."/>
            <person name="Issali A.E."/>
            <person name="Liu N."/>
            <person name="Peng M."/>
            <person name="Yang Y."/>
        </authorList>
    </citation>
    <scope>NUCLEOTIDE SEQUENCE</scope>
    <source>
        <tissue evidence="4">Spear leaf of Hainan Tall coconut</tissue>
    </source>
</reference>
<gene>
    <name evidence="4" type="ORF">COCNU_09G002030</name>
</gene>
<dbReference type="InterPro" id="IPR040217">
    <property type="entry name" value="ACR1-12"/>
</dbReference>
<dbReference type="CDD" id="cd04895">
    <property type="entry name" value="ACT_ACR_1"/>
    <property type="match status" value="1"/>
</dbReference>
<proteinExistence type="predicted"/>
<protein>
    <recommendedName>
        <fullName evidence="2">ACT domain-containing protein ACR</fullName>
    </recommendedName>
    <alternativeName>
        <fullName evidence="2">Protein ACT DOMAIN REPEATS</fullName>
    </alternativeName>
</protein>
<feature type="domain" description="ACT" evidence="3">
    <location>
        <begin position="337"/>
        <end position="415"/>
    </location>
</feature>
<dbReference type="GO" id="GO:0016597">
    <property type="term" value="F:amino acid binding"/>
    <property type="evidence" value="ECO:0007669"/>
    <property type="project" value="UniProtKB-UniRule"/>
</dbReference>
<dbReference type="Pfam" id="PF24931">
    <property type="entry name" value="ACT_ACR9_3rd"/>
    <property type="match status" value="1"/>
</dbReference>
<name>A0A8K0IJG6_COCNU</name>
<dbReference type="Gene3D" id="3.30.70.260">
    <property type="match status" value="1"/>
</dbReference>
<comment type="function">
    <text evidence="2">Binds amino acids.</text>
</comment>
<dbReference type="AlphaFoldDB" id="A0A8K0IJG6"/>
<dbReference type="PANTHER" id="PTHR31096:SF6">
    <property type="entry name" value="ACT DOMAIN-CONTAINING PROTEIN ACR8"/>
    <property type="match status" value="1"/>
</dbReference>
<dbReference type="PROSITE" id="PS51671">
    <property type="entry name" value="ACT"/>
    <property type="match status" value="3"/>
</dbReference>
<reference evidence="4" key="2">
    <citation type="submission" date="2019-07" db="EMBL/GenBank/DDBJ databases">
        <authorList>
            <person name="Yang Y."/>
            <person name="Bocs S."/>
            <person name="Baudouin L."/>
        </authorList>
    </citation>
    <scope>NUCLEOTIDE SEQUENCE</scope>
    <source>
        <tissue evidence="4">Spear leaf of Hainan Tall coconut</tissue>
    </source>
</reference>
<feature type="domain" description="ACT" evidence="3">
    <location>
        <begin position="128"/>
        <end position="209"/>
    </location>
</feature>
<dbReference type="InterPro" id="IPR045865">
    <property type="entry name" value="ACT-like_dom_sf"/>
</dbReference>
<dbReference type="Proteomes" id="UP000797356">
    <property type="component" value="Chromosome 9"/>
</dbReference>
<keyword evidence="5" id="KW-1185">Reference proteome</keyword>
<evidence type="ECO:0000259" key="3">
    <source>
        <dbReference type="PROSITE" id="PS51671"/>
    </source>
</evidence>
<dbReference type="SUPFAM" id="SSF55021">
    <property type="entry name" value="ACT-like"/>
    <property type="match status" value="3"/>
</dbReference>
<evidence type="ECO:0000313" key="5">
    <source>
        <dbReference type="Proteomes" id="UP000797356"/>
    </source>
</evidence>
<accession>A0A8K0IJG6</accession>
<evidence type="ECO:0000256" key="2">
    <source>
        <dbReference type="RuleBase" id="RU369043"/>
    </source>
</evidence>
<dbReference type="OrthoDB" id="2019938at2759"/>
<comment type="caution">
    <text evidence="4">The sequence shown here is derived from an EMBL/GenBank/DDBJ whole genome shotgun (WGS) entry which is preliminary data.</text>
</comment>
<dbReference type="Pfam" id="PF01842">
    <property type="entry name" value="ACT"/>
    <property type="match status" value="1"/>
</dbReference>
<dbReference type="CDD" id="cd04925">
    <property type="entry name" value="ACT_ACR_2"/>
    <property type="match status" value="1"/>
</dbReference>
<dbReference type="InterPro" id="IPR002912">
    <property type="entry name" value="ACT_dom"/>
</dbReference>
<dbReference type="PANTHER" id="PTHR31096">
    <property type="entry name" value="ACT DOMAIN-CONTAINING PROTEIN ACR4-RELATED"/>
    <property type="match status" value="1"/>
</dbReference>
<feature type="domain" description="ACT" evidence="3">
    <location>
        <begin position="44"/>
        <end position="119"/>
    </location>
</feature>